<dbReference type="CDD" id="cd00090">
    <property type="entry name" value="HTH_ARSR"/>
    <property type="match status" value="1"/>
</dbReference>
<dbReference type="InterPro" id="IPR036388">
    <property type="entry name" value="WH-like_DNA-bd_sf"/>
</dbReference>
<dbReference type="InterPro" id="IPR011991">
    <property type="entry name" value="ArsR-like_HTH"/>
</dbReference>
<dbReference type="InterPro" id="IPR036390">
    <property type="entry name" value="WH_DNA-bd_sf"/>
</dbReference>
<name>A0A2M8WSE8_9MICO</name>
<dbReference type="PANTHER" id="PTHR42756">
    <property type="entry name" value="TRANSCRIPTIONAL REGULATOR, MARR"/>
    <property type="match status" value="1"/>
</dbReference>
<keyword evidence="3" id="KW-0804">Transcription</keyword>
<evidence type="ECO:0000313" key="5">
    <source>
        <dbReference type="EMBL" id="PJI93861.1"/>
    </source>
</evidence>
<dbReference type="SUPFAM" id="SSF46785">
    <property type="entry name" value="Winged helix' DNA-binding domain"/>
    <property type="match status" value="1"/>
</dbReference>
<dbReference type="SMART" id="SM00347">
    <property type="entry name" value="HTH_MARR"/>
    <property type="match status" value="1"/>
</dbReference>
<dbReference type="PRINTS" id="PR00598">
    <property type="entry name" value="HTHMARR"/>
</dbReference>
<dbReference type="GO" id="GO:0003700">
    <property type="term" value="F:DNA-binding transcription factor activity"/>
    <property type="evidence" value="ECO:0007669"/>
    <property type="project" value="InterPro"/>
</dbReference>
<dbReference type="GO" id="GO:0003677">
    <property type="term" value="F:DNA binding"/>
    <property type="evidence" value="ECO:0007669"/>
    <property type="project" value="UniProtKB-KW"/>
</dbReference>
<evidence type="ECO:0000256" key="3">
    <source>
        <dbReference type="ARBA" id="ARBA00023163"/>
    </source>
</evidence>
<evidence type="ECO:0000256" key="1">
    <source>
        <dbReference type="ARBA" id="ARBA00023015"/>
    </source>
</evidence>
<dbReference type="OrthoDB" id="9154853at2"/>
<gene>
    <name evidence="5" type="ORF">CLV34_1341</name>
</gene>
<sequence length="159" mass="17776">MPGLDAPETGRRIPLPRVEQELRLVLRRATAASAELARRVHPDLEASAYPLLMVIRDEPGVHATELAQRFGIGRATISRQLSRLEDLEIITRTVDPADSRGQLISLTAVGTQRISDAQANRLQWLDDVLTEWPDDDVDQFADLLARYSASVEAWRARQA</sequence>
<dbReference type="Gene3D" id="1.10.10.10">
    <property type="entry name" value="Winged helix-like DNA-binding domain superfamily/Winged helix DNA-binding domain"/>
    <property type="match status" value="1"/>
</dbReference>
<dbReference type="PANTHER" id="PTHR42756:SF1">
    <property type="entry name" value="TRANSCRIPTIONAL REPRESSOR OF EMRAB OPERON"/>
    <property type="match status" value="1"/>
</dbReference>
<dbReference type="Proteomes" id="UP000231586">
    <property type="component" value="Unassembled WGS sequence"/>
</dbReference>
<evidence type="ECO:0000259" key="4">
    <source>
        <dbReference type="PROSITE" id="PS50995"/>
    </source>
</evidence>
<dbReference type="PROSITE" id="PS50995">
    <property type="entry name" value="HTH_MARR_2"/>
    <property type="match status" value="1"/>
</dbReference>
<evidence type="ECO:0000256" key="2">
    <source>
        <dbReference type="ARBA" id="ARBA00023125"/>
    </source>
</evidence>
<keyword evidence="6" id="KW-1185">Reference proteome</keyword>
<feature type="domain" description="HTH marR-type" evidence="4">
    <location>
        <begin position="19"/>
        <end position="149"/>
    </location>
</feature>
<dbReference type="InterPro" id="IPR000835">
    <property type="entry name" value="HTH_MarR-typ"/>
</dbReference>
<dbReference type="Pfam" id="PF12802">
    <property type="entry name" value="MarR_2"/>
    <property type="match status" value="1"/>
</dbReference>
<reference evidence="5 6" key="1">
    <citation type="submission" date="2017-11" db="EMBL/GenBank/DDBJ databases">
        <title>Genomic Encyclopedia of Archaeal and Bacterial Type Strains, Phase II (KMG-II): From Individual Species to Whole Genera.</title>
        <authorList>
            <person name="Goeker M."/>
        </authorList>
    </citation>
    <scope>NUCLEOTIDE SEQUENCE [LARGE SCALE GENOMIC DNA]</scope>
    <source>
        <strain evidence="5 6">DSM 22413</strain>
    </source>
</reference>
<dbReference type="RefSeq" id="WP_100349491.1">
    <property type="nucleotide sequence ID" value="NZ_PGTZ01000007.1"/>
</dbReference>
<organism evidence="5 6">
    <name type="scientific">Luteimicrobium subarcticum</name>
    <dbReference type="NCBI Taxonomy" id="620910"/>
    <lineage>
        <taxon>Bacteria</taxon>
        <taxon>Bacillati</taxon>
        <taxon>Actinomycetota</taxon>
        <taxon>Actinomycetes</taxon>
        <taxon>Micrococcales</taxon>
        <taxon>Luteimicrobium</taxon>
    </lineage>
</organism>
<protein>
    <submittedName>
        <fullName evidence="5">MarR family transcriptional regulator</fullName>
    </submittedName>
</protein>
<dbReference type="AlphaFoldDB" id="A0A2M8WSE8"/>
<keyword evidence="2" id="KW-0238">DNA-binding</keyword>
<proteinExistence type="predicted"/>
<keyword evidence="1" id="KW-0805">Transcription regulation</keyword>
<evidence type="ECO:0000313" key="6">
    <source>
        <dbReference type="Proteomes" id="UP000231586"/>
    </source>
</evidence>
<dbReference type="EMBL" id="PGTZ01000007">
    <property type="protein sequence ID" value="PJI93861.1"/>
    <property type="molecule type" value="Genomic_DNA"/>
</dbReference>
<comment type="caution">
    <text evidence="5">The sequence shown here is derived from an EMBL/GenBank/DDBJ whole genome shotgun (WGS) entry which is preliminary data.</text>
</comment>
<accession>A0A2M8WSE8</accession>